<dbReference type="PATRIC" id="fig|1120925.3.peg.131"/>
<keyword evidence="2" id="KW-1185">Reference proteome</keyword>
<protein>
    <recommendedName>
        <fullName evidence="3">DUF1877 domain-containing protein</fullName>
    </recommendedName>
</protein>
<dbReference type="Proteomes" id="UP000018460">
    <property type="component" value="Unassembled WGS sequence"/>
</dbReference>
<dbReference type="RefSeq" id="WP_005006671.1">
    <property type="nucleotide sequence ID" value="NZ_KB849725.1"/>
</dbReference>
<dbReference type="EMBL" id="APQD01000002">
    <property type="protein sequence ID" value="ENV84199.1"/>
    <property type="molecule type" value="Genomic_DNA"/>
</dbReference>
<dbReference type="InterPro" id="IPR015068">
    <property type="entry name" value="DUF1877"/>
</dbReference>
<evidence type="ECO:0000313" key="2">
    <source>
        <dbReference type="Proteomes" id="UP000018460"/>
    </source>
</evidence>
<gene>
    <name evidence="1" type="ORF">F941_00115</name>
</gene>
<dbReference type="SUPFAM" id="SSF111069">
    <property type="entry name" value="Hypothetical protein yfbM"/>
    <property type="match status" value="1"/>
</dbReference>
<organism evidence="1 2">
    <name type="scientific">Acinetobacter bouvetii DSM 14964 = CIP 107468</name>
    <dbReference type="NCBI Taxonomy" id="1120925"/>
    <lineage>
        <taxon>Bacteria</taxon>
        <taxon>Pseudomonadati</taxon>
        <taxon>Pseudomonadota</taxon>
        <taxon>Gammaproteobacteria</taxon>
        <taxon>Moraxellales</taxon>
        <taxon>Moraxellaceae</taxon>
        <taxon>Acinetobacter</taxon>
    </lineage>
</organism>
<reference evidence="1 2" key="1">
    <citation type="submission" date="2013-02" db="EMBL/GenBank/DDBJ databases">
        <title>The Genome Sequence of Acinetobacter bouvetii CIP 107468.</title>
        <authorList>
            <consortium name="The Broad Institute Genome Sequencing Platform"/>
            <consortium name="The Broad Institute Genome Sequencing Center for Infectious Disease"/>
            <person name="Cerqueira G."/>
            <person name="Feldgarden M."/>
            <person name="Courvalin P."/>
            <person name="Perichon B."/>
            <person name="Grillot-Courvalin C."/>
            <person name="Clermont D."/>
            <person name="Rocha E."/>
            <person name="Yoon E.-J."/>
            <person name="Nemec A."/>
            <person name="Walker B."/>
            <person name="Young S.K."/>
            <person name="Zeng Q."/>
            <person name="Gargeya S."/>
            <person name="Fitzgerald M."/>
            <person name="Haas B."/>
            <person name="Abouelleil A."/>
            <person name="Alvarado L."/>
            <person name="Arachchi H.M."/>
            <person name="Berlin A.M."/>
            <person name="Chapman S.B."/>
            <person name="Dewar J."/>
            <person name="Goldberg J."/>
            <person name="Griggs A."/>
            <person name="Gujja S."/>
            <person name="Hansen M."/>
            <person name="Howarth C."/>
            <person name="Imamovic A."/>
            <person name="Larimer J."/>
            <person name="McCowan C."/>
            <person name="Murphy C."/>
            <person name="Neiman D."/>
            <person name="Pearson M."/>
            <person name="Priest M."/>
            <person name="Roberts A."/>
            <person name="Saif S."/>
            <person name="Shea T."/>
            <person name="Sisk P."/>
            <person name="Sykes S."/>
            <person name="Wortman J."/>
            <person name="Nusbaum C."/>
            <person name="Birren B."/>
        </authorList>
    </citation>
    <scope>NUCLEOTIDE SEQUENCE [LARGE SCALE GENOMIC DNA]</scope>
    <source>
        <strain evidence="1 2">CIP 107468</strain>
    </source>
</reference>
<evidence type="ECO:0000313" key="1">
    <source>
        <dbReference type="EMBL" id="ENV84199.1"/>
    </source>
</evidence>
<dbReference type="AlphaFoldDB" id="N9DNG4"/>
<dbReference type="InterPro" id="IPR035944">
    <property type="entry name" value="YfbM-like_sf"/>
</dbReference>
<sequence length="169" mass="19573">MTRRQLMEASLFLIHPNDLETLILEAETAQSVLESSFIQQSLYLGDTWDAVNRALNPEGQAAQNALQYVIQAEHPLSERIDHPEAVHYNTVVRTDEIQQQLQKLSVDELKKRYQFEVVQTAPEELAQEIRLAELKLIYLQLQDFYRDAARQNLAVLSVFQTRIKPEKLI</sequence>
<proteinExistence type="predicted"/>
<accession>N9DNG4</accession>
<dbReference type="eggNOG" id="ENOG5031S04">
    <property type="taxonomic scope" value="Bacteria"/>
</dbReference>
<dbReference type="OrthoDB" id="6711401at2"/>
<comment type="caution">
    <text evidence="1">The sequence shown here is derived from an EMBL/GenBank/DDBJ whole genome shotgun (WGS) entry which is preliminary data.</text>
</comment>
<name>N9DNG4_9GAMM</name>
<dbReference type="Gene3D" id="3.40.1760.10">
    <property type="entry name" value="YfbM-like super family"/>
    <property type="match status" value="1"/>
</dbReference>
<evidence type="ECO:0008006" key="3">
    <source>
        <dbReference type="Google" id="ProtNLM"/>
    </source>
</evidence>
<dbReference type="Pfam" id="PF08974">
    <property type="entry name" value="DUF1877"/>
    <property type="match status" value="1"/>
</dbReference>